<dbReference type="PANTHER" id="PTHR43132">
    <property type="entry name" value="ARSENICAL RESISTANCE OPERON REPRESSOR ARSR-RELATED"/>
    <property type="match status" value="1"/>
</dbReference>
<keyword evidence="3" id="KW-0804">Transcription</keyword>
<dbReference type="NCBIfam" id="NF033788">
    <property type="entry name" value="HTH_metalloreg"/>
    <property type="match status" value="1"/>
</dbReference>
<proteinExistence type="predicted"/>
<protein>
    <submittedName>
        <fullName evidence="5">Transcriptional regulator, ArsR family</fullName>
    </submittedName>
</protein>
<organism evidence="5 6">
    <name type="scientific">Pontibacter akesuensis</name>
    <dbReference type="NCBI Taxonomy" id="388950"/>
    <lineage>
        <taxon>Bacteria</taxon>
        <taxon>Pseudomonadati</taxon>
        <taxon>Bacteroidota</taxon>
        <taxon>Cytophagia</taxon>
        <taxon>Cytophagales</taxon>
        <taxon>Hymenobacteraceae</taxon>
        <taxon>Pontibacter</taxon>
    </lineage>
</organism>
<dbReference type="Proteomes" id="UP000182491">
    <property type="component" value="Unassembled WGS sequence"/>
</dbReference>
<dbReference type="InterPro" id="IPR036388">
    <property type="entry name" value="WH-like_DNA-bd_sf"/>
</dbReference>
<accession>A0A1I7GZU5</accession>
<reference evidence="6" key="1">
    <citation type="submission" date="2016-10" db="EMBL/GenBank/DDBJ databases">
        <authorList>
            <person name="Varghese N."/>
        </authorList>
    </citation>
    <scope>NUCLEOTIDE SEQUENCE [LARGE SCALE GENOMIC DNA]</scope>
    <source>
        <strain evidence="6">DSM 18820</strain>
    </source>
</reference>
<evidence type="ECO:0000313" key="5">
    <source>
        <dbReference type="EMBL" id="SFU53978.1"/>
    </source>
</evidence>
<sequence>MYLFFILIELMDTLKVRVDQKKLERAAYVLKCVAHPVRISIIDLLEQRDRLTVSQLQEVLQIEQSLLSHHLTNMRDKGVLDTQREGKNVYYFLTSSTITDILGCINGCKKF</sequence>
<dbReference type="SUPFAM" id="SSF46785">
    <property type="entry name" value="Winged helix' DNA-binding domain"/>
    <property type="match status" value="1"/>
</dbReference>
<gene>
    <name evidence="5" type="ORF">SAMN04487941_1390</name>
</gene>
<keyword evidence="1" id="KW-0805">Transcription regulation</keyword>
<dbReference type="Gene3D" id="1.10.10.10">
    <property type="entry name" value="Winged helix-like DNA-binding domain superfamily/Winged helix DNA-binding domain"/>
    <property type="match status" value="1"/>
</dbReference>
<dbReference type="PROSITE" id="PS50987">
    <property type="entry name" value="HTH_ARSR_2"/>
    <property type="match status" value="1"/>
</dbReference>
<evidence type="ECO:0000259" key="4">
    <source>
        <dbReference type="PROSITE" id="PS50987"/>
    </source>
</evidence>
<name>A0A1I7GZU5_9BACT</name>
<evidence type="ECO:0000256" key="1">
    <source>
        <dbReference type="ARBA" id="ARBA00023015"/>
    </source>
</evidence>
<dbReference type="SMART" id="SM00418">
    <property type="entry name" value="HTH_ARSR"/>
    <property type="match status" value="1"/>
</dbReference>
<evidence type="ECO:0000256" key="3">
    <source>
        <dbReference type="ARBA" id="ARBA00023163"/>
    </source>
</evidence>
<dbReference type="GO" id="GO:0003700">
    <property type="term" value="F:DNA-binding transcription factor activity"/>
    <property type="evidence" value="ECO:0007669"/>
    <property type="project" value="InterPro"/>
</dbReference>
<evidence type="ECO:0000313" key="6">
    <source>
        <dbReference type="Proteomes" id="UP000182491"/>
    </source>
</evidence>
<dbReference type="InterPro" id="IPR011991">
    <property type="entry name" value="ArsR-like_HTH"/>
</dbReference>
<dbReference type="STRING" id="388950.GCA_001611675_00486"/>
<dbReference type="CDD" id="cd00090">
    <property type="entry name" value="HTH_ARSR"/>
    <property type="match status" value="1"/>
</dbReference>
<evidence type="ECO:0000256" key="2">
    <source>
        <dbReference type="ARBA" id="ARBA00023125"/>
    </source>
</evidence>
<dbReference type="AlphaFoldDB" id="A0A1I7GZU5"/>
<dbReference type="GO" id="GO:0003677">
    <property type="term" value="F:DNA binding"/>
    <property type="evidence" value="ECO:0007669"/>
    <property type="project" value="UniProtKB-KW"/>
</dbReference>
<dbReference type="EMBL" id="FPCA01000001">
    <property type="protein sequence ID" value="SFU53978.1"/>
    <property type="molecule type" value="Genomic_DNA"/>
</dbReference>
<dbReference type="Pfam" id="PF01022">
    <property type="entry name" value="HTH_5"/>
    <property type="match status" value="1"/>
</dbReference>
<dbReference type="InterPro" id="IPR001845">
    <property type="entry name" value="HTH_ArsR_DNA-bd_dom"/>
</dbReference>
<dbReference type="PANTHER" id="PTHR43132:SF2">
    <property type="entry name" value="ARSENICAL RESISTANCE OPERON REPRESSOR ARSR-RELATED"/>
    <property type="match status" value="1"/>
</dbReference>
<dbReference type="PRINTS" id="PR00778">
    <property type="entry name" value="HTHARSR"/>
</dbReference>
<keyword evidence="6" id="KW-1185">Reference proteome</keyword>
<dbReference type="InterPro" id="IPR051011">
    <property type="entry name" value="Metal_resp_trans_reg"/>
</dbReference>
<feature type="domain" description="HTH arsR-type" evidence="4">
    <location>
        <begin position="18"/>
        <end position="111"/>
    </location>
</feature>
<keyword evidence="2" id="KW-0238">DNA-binding</keyword>
<dbReference type="InterPro" id="IPR036390">
    <property type="entry name" value="WH_DNA-bd_sf"/>
</dbReference>